<keyword evidence="8" id="KW-1185">Reference proteome</keyword>
<evidence type="ECO:0000256" key="2">
    <source>
        <dbReference type="ARBA" id="ARBA00023015"/>
    </source>
</evidence>
<keyword evidence="2" id="KW-0805">Transcription regulation</keyword>
<dbReference type="FunFam" id="1.10.10.10:FF:000001">
    <property type="entry name" value="LysR family transcriptional regulator"/>
    <property type="match status" value="1"/>
</dbReference>
<feature type="domain" description="HTH lysR-type" evidence="6">
    <location>
        <begin position="1"/>
        <end position="60"/>
    </location>
</feature>
<dbReference type="PRINTS" id="PR00039">
    <property type="entry name" value="HTHLYSR"/>
</dbReference>
<dbReference type="SUPFAM" id="SSF53850">
    <property type="entry name" value="Periplasmic binding protein-like II"/>
    <property type="match status" value="1"/>
</dbReference>
<organism evidence="7 8">
    <name type="scientific">Saccharopolyspora hordei</name>
    <dbReference type="NCBI Taxonomy" id="1838"/>
    <lineage>
        <taxon>Bacteria</taxon>
        <taxon>Bacillati</taxon>
        <taxon>Actinomycetota</taxon>
        <taxon>Actinomycetes</taxon>
        <taxon>Pseudonocardiales</taxon>
        <taxon>Pseudonocardiaceae</taxon>
        <taxon>Saccharopolyspora</taxon>
    </lineage>
</organism>
<evidence type="ECO:0000313" key="8">
    <source>
        <dbReference type="Proteomes" id="UP000587002"/>
    </source>
</evidence>
<dbReference type="CDD" id="cd08440">
    <property type="entry name" value="PBP2_LTTR_like_4"/>
    <property type="match status" value="1"/>
</dbReference>
<keyword evidence="5" id="KW-0472">Membrane</keyword>
<name>A0A853APL2_9PSEU</name>
<protein>
    <submittedName>
        <fullName evidence="7">DNA-binding transcriptional LysR family regulator</fullName>
    </submittedName>
</protein>
<dbReference type="GO" id="GO:0003677">
    <property type="term" value="F:DNA binding"/>
    <property type="evidence" value="ECO:0007669"/>
    <property type="project" value="UniProtKB-KW"/>
</dbReference>
<accession>A0A853APL2</accession>
<dbReference type="GO" id="GO:0005829">
    <property type="term" value="C:cytosol"/>
    <property type="evidence" value="ECO:0007669"/>
    <property type="project" value="TreeGrafter"/>
</dbReference>
<dbReference type="Gene3D" id="1.10.10.10">
    <property type="entry name" value="Winged helix-like DNA-binding domain superfamily/Winged helix DNA-binding domain"/>
    <property type="match status" value="1"/>
</dbReference>
<dbReference type="SUPFAM" id="SSF46785">
    <property type="entry name" value="Winged helix' DNA-binding domain"/>
    <property type="match status" value="1"/>
</dbReference>
<dbReference type="AlphaFoldDB" id="A0A853APL2"/>
<dbReference type="PROSITE" id="PS50931">
    <property type="entry name" value="HTH_LYSR"/>
    <property type="match status" value="1"/>
</dbReference>
<evidence type="ECO:0000256" key="3">
    <source>
        <dbReference type="ARBA" id="ARBA00023125"/>
    </source>
</evidence>
<keyword evidence="3 7" id="KW-0238">DNA-binding</keyword>
<evidence type="ECO:0000256" key="5">
    <source>
        <dbReference type="SAM" id="Phobius"/>
    </source>
</evidence>
<dbReference type="InterPro" id="IPR036388">
    <property type="entry name" value="WH-like_DNA-bd_sf"/>
</dbReference>
<dbReference type="RefSeq" id="WP_218888201.1">
    <property type="nucleotide sequence ID" value="NZ_BAABFH010000001.1"/>
</dbReference>
<keyword evidence="5" id="KW-1133">Transmembrane helix</keyword>
<dbReference type="EMBL" id="JACCFJ010000001">
    <property type="protein sequence ID" value="NYI82430.1"/>
    <property type="molecule type" value="Genomic_DNA"/>
</dbReference>
<sequence>MDLTMQQLRLVLAVHDAGSFTLAADQLQLTQSSVSRAVREVERRLGVTLFERTTRTLATTPEGREFCRIARRVVESFDAGIHHFEGFLAGSRGRVRVAALPSLAAILLPPVVSAYRADHPHVELSIVDAMSDEVLQQVRAGTVDLAVTVVAEPLPDLHVKPIATDRFCCVFPPQHRFSARRELDWAHLAGEPHIAFDPTSSIRQHADRAFTTAKVRPHVVMESRNISTVAGLVAAGLGVAVVPGLVLPLVRFAGLEHRALREPEVRRRIAVVRNPHRPLAAASQAFLRAVAERPATPLPPETTWLQVRTA</sequence>
<gene>
    <name evidence="7" type="ORF">HNR68_001060</name>
</gene>
<dbReference type="PANTHER" id="PTHR30419">
    <property type="entry name" value="HTH-TYPE TRANSCRIPTIONAL REGULATOR YBHD"/>
    <property type="match status" value="1"/>
</dbReference>
<proteinExistence type="inferred from homology"/>
<reference evidence="7 8" key="1">
    <citation type="submission" date="2020-07" db="EMBL/GenBank/DDBJ databases">
        <title>Sequencing the genomes of 1000 actinobacteria strains.</title>
        <authorList>
            <person name="Klenk H.-P."/>
        </authorList>
    </citation>
    <scope>NUCLEOTIDE SEQUENCE [LARGE SCALE GENOMIC DNA]</scope>
    <source>
        <strain evidence="7 8">DSM 44065</strain>
    </source>
</reference>
<comment type="caution">
    <text evidence="7">The sequence shown here is derived from an EMBL/GenBank/DDBJ whole genome shotgun (WGS) entry which is preliminary data.</text>
</comment>
<evidence type="ECO:0000256" key="4">
    <source>
        <dbReference type="ARBA" id="ARBA00023163"/>
    </source>
</evidence>
<dbReference type="GO" id="GO:0003700">
    <property type="term" value="F:DNA-binding transcription factor activity"/>
    <property type="evidence" value="ECO:0007669"/>
    <property type="project" value="InterPro"/>
</dbReference>
<dbReference type="PANTHER" id="PTHR30419:SF30">
    <property type="entry name" value="LYSR FAMILY TRANSCRIPTIONAL REGULATOR"/>
    <property type="match status" value="1"/>
</dbReference>
<dbReference type="Gene3D" id="3.40.190.290">
    <property type="match status" value="1"/>
</dbReference>
<evidence type="ECO:0000259" key="6">
    <source>
        <dbReference type="PROSITE" id="PS50931"/>
    </source>
</evidence>
<dbReference type="InterPro" id="IPR050950">
    <property type="entry name" value="HTH-type_LysR_regulators"/>
</dbReference>
<dbReference type="Proteomes" id="UP000587002">
    <property type="component" value="Unassembled WGS sequence"/>
</dbReference>
<dbReference type="Pfam" id="PF03466">
    <property type="entry name" value="LysR_substrate"/>
    <property type="match status" value="1"/>
</dbReference>
<keyword evidence="5" id="KW-0812">Transmembrane</keyword>
<keyword evidence="4" id="KW-0804">Transcription</keyword>
<evidence type="ECO:0000313" key="7">
    <source>
        <dbReference type="EMBL" id="NYI82430.1"/>
    </source>
</evidence>
<dbReference type="InterPro" id="IPR036390">
    <property type="entry name" value="WH_DNA-bd_sf"/>
</dbReference>
<feature type="transmembrane region" description="Helical" evidence="5">
    <location>
        <begin position="229"/>
        <end position="250"/>
    </location>
</feature>
<evidence type="ECO:0000256" key="1">
    <source>
        <dbReference type="ARBA" id="ARBA00009437"/>
    </source>
</evidence>
<dbReference type="Pfam" id="PF00126">
    <property type="entry name" value="HTH_1"/>
    <property type="match status" value="1"/>
</dbReference>
<dbReference type="InterPro" id="IPR000847">
    <property type="entry name" value="LysR_HTH_N"/>
</dbReference>
<comment type="similarity">
    <text evidence="1">Belongs to the LysR transcriptional regulatory family.</text>
</comment>
<dbReference type="InterPro" id="IPR005119">
    <property type="entry name" value="LysR_subst-bd"/>
</dbReference>